<dbReference type="Proteomes" id="UP000747110">
    <property type="component" value="Unassembled WGS sequence"/>
</dbReference>
<feature type="non-terminal residue" evidence="2">
    <location>
        <position position="231"/>
    </location>
</feature>
<sequence>EPAALPTELHRPGNAGIAEVRNLEPWVSRGREPRDKPGNQGGPNSLSLAGRDSGEEPSNWHDLAPLLAHPNARQDSEFGITHQHLSRAPLRDQLFTLQQRGLIYDKPRGPDLADQAAYREFVRAAVEGSRATMSGLQGLELGRLIEVRAQAYIATLTTYHGTAVSVAELGEDIWATIKDQISQACDRPDLTQYLGDQSLQDLPRSVEKLLRVEWNRRVGSLRGVLELCHEW</sequence>
<feature type="region of interest" description="Disordered" evidence="1">
    <location>
        <begin position="1"/>
        <end position="62"/>
    </location>
</feature>
<protein>
    <submittedName>
        <fullName evidence="2">Uncharacterized protein</fullName>
    </submittedName>
</protein>
<proteinExistence type="predicted"/>
<dbReference type="AlphaFoldDB" id="A0A8J4CG79"/>
<gene>
    <name evidence="2" type="ORF">Vretifemale_8245</name>
</gene>
<evidence type="ECO:0000313" key="3">
    <source>
        <dbReference type="Proteomes" id="UP000747110"/>
    </source>
</evidence>
<accession>A0A8J4CG79</accession>
<evidence type="ECO:0000313" key="2">
    <source>
        <dbReference type="EMBL" id="GIL78810.1"/>
    </source>
</evidence>
<keyword evidence="3" id="KW-1185">Reference proteome</keyword>
<organism evidence="2 3">
    <name type="scientific">Volvox reticuliferus</name>
    <dbReference type="NCBI Taxonomy" id="1737510"/>
    <lineage>
        <taxon>Eukaryota</taxon>
        <taxon>Viridiplantae</taxon>
        <taxon>Chlorophyta</taxon>
        <taxon>core chlorophytes</taxon>
        <taxon>Chlorophyceae</taxon>
        <taxon>CS clade</taxon>
        <taxon>Chlamydomonadales</taxon>
        <taxon>Volvocaceae</taxon>
        <taxon>Volvox</taxon>
    </lineage>
</organism>
<evidence type="ECO:0000256" key="1">
    <source>
        <dbReference type="SAM" id="MobiDB-lite"/>
    </source>
</evidence>
<dbReference type="EMBL" id="BNCP01000014">
    <property type="protein sequence ID" value="GIL78810.1"/>
    <property type="molecule type" value="Genomic_DNA"/>
</dbReference>
<reference evidence="2" key="1">
    <citation type="journal article" date="2021" name="Proc. Natl. Acad. Sci. U.S.A.">
        <title>Three genomes in the algal genus Volvox reveal the fate of a haploid sex-determining region after a transition to homothallism.</title>
        <authorList>
            <person name="Yamamoto K."/>
            <person name="Hamaji T."/>
            <person name="Kawai-Toyooka H."/>
            <person name="Matsuzaki R."/>
            <person name="Takahashi F."/>
            <person name="Nishimura Y."/>
            <person name="Kawachi M."/>
            <person name="Noguchi H."/>
            <person name="Minakuchi Y."/>
            <person name="Umen J.G."/>
            <person name="Toyoda A."/>
            <person name="Nozaki H."/>
        </authorList>
    </citation>
    <scope>NUCLEOTIDE SEQUENCE</scope>
    <source>
        <strain evidence="2">NIES-3786</strain>
    </source>
</reference>
<feature type="non-terminal residue" evidence="2">
    <location>
        <position position="1"/>
    </location>
</feature>
<comment type="caution">
    <text evidence="2">The sequence shown here is derived from an EMBL/GenBank/DDBJ whole genome shotgun (WGS) entry which is preliminary data.</text>
</comment>
<name>A0A8J4CG79_9CHLO</name>